<sequence length="255" mass="27986">MNNSRLVTHPPEWHRPGGAEDIPERPLSFDFADNSGRSAVRTVLCFGDSNTHGQVPGGTPLDRYGWTQRWPGVLARELGSKWHVLEEGLSGRTTVRDDPIEGVHKNGRRYLRPCLQSHAPLDLIIIMLGTNDLKARFQQPPSEVAMGIGCLVYDIKELAPGPGGHVPEIMIVAPPPMRDDIKEWESIFSGAQQKSHRLALEFEILADSLEVHFFDAGSVIQCDPLDGFHINAEAHAALGVALASEVVTIGWSDHA</sequence>
<dbReference type="Proteomes" id="UP000616151">
    <property type="component" value="Unassembled WGS sequence"/>
</dbReference>
<proteinExistence type="predicted"/>
<dbReference type="EMBL" id="JAENHL010000007">
    <property type="protein sequence ID" value="MBK1868813.1"/>
    <property type="molecule type" value="Genomic_DNA"/>
</dbReference>
<name>A0ACC5R843_9HYPH</name>
<organism evidence="1 2">
    <name type="scientific">Taklimakanibacter albus</name>
    <dbReference type="NCBI Taxonomy" id="2800327"/>
    <lineage>
        <taxon>Bacteria</taxon>
        <taxon>Pseudomonadati</taxon>
        <taxon>Pseudomonadota</taxon>
        <taxon>Alphaproteobacteria</taxon>
        <taxon>Hyphomicrobiales</taxon>
        <taxon>Aestuariivirgaceae</taxon>
        <taxon>Taklimakanibacter</taxon>
    </lineage>
</organism>
<keyword evidence="1" id="KW-0378">Hydrolase</keyword>
<keyword evidence="2" id="KW-1185">Reference proteome</keyword>
<evidence type="ECO:0000313" key="2">
    <source>
        <dbReference type="Proteomes" id="UP000616151"/>
    </source>
</evidence>
<gene>
    <name evidence="1" type="ORF">JHL16_20820</name>
</gene>
<reference evidence="1" key="1">
    <citation type="submission" date="2021-01" db="EMBL/GenBank/DDBJ databases">
        <authorList>
            <person name="Sun Q."/>
        </authorList>
    </citation>
    <scope>NUCLEOTIDE SEQUENCE</scope>
    <source>
        <strain evidence="1">YIM B02566</strain>
    </source>
</reference>
<comment type="caution">
    <text evidence="1">The sequence shown here is derived from an EMBL/GenBank/DDBJ whole genome shotgun (WGS) entry which is preliminary data.</text>
</comment>
<accession>A0ACC5R843</accession>
<protein>
    <submittedName>
        <fullName evidence="1">SGNH/GDSL hydrolase family protein</fullName>
    </submittedName>
</protein>
<evidence type="ECO:0000313" key="1">
    <source>
        <dbReference type="EMBL" id="MBK1868813.1"/>
    </source>
</evidence>